<dbReference type="HAMAP" id="MF_00651">
    <property type="entry name" value="Nuclease_YqgF"/>
    <property type="match status" value="1"/>
</dbReference>
<evidence type="ECO:0000256" key="3">
    <source>
        <dbReference type="ARBA" id="ARBA00022722"/>
    </source>
</evidence>
<dbReference type="PANTHER" id="PTHR33317:SF4">
    <property type="entry name" value="POLYNUCLEOTIDYL TRANSFERASE, RIBONUCLEASE H-LIKE SUPERFAMILY PROTEIN"/>
    <property type="match status" value="1"/>
</dbReference>
<dbReference type="AlphaFoldDB" id="A0A330M2S5"/>
<protein>
    <recommendedName>
        <fullName evidence="5">Putative pre-16S rRNA nuclease</fullName>
        <ecNumber evidence="5">3.1.-.-</ecNumber>
    </recommendedName>
</protein>
<dbReference type="KEGG" id="sbk:SHEWBE_1778"/>
<keyword evidence="3 5" id="KW-0540">Nuclease</keyword>
<dbReference type="OrthoDB" id="9796140at2"/>
<dbReference type="Proteomes" id="UP000250123">
    <property type="component" value="Chromosome SHEWBE"/>
</dbReference>
<evidence type="ECO:0000259" key="6">
    <source>
        <dbReference type="SMART" id="SM00732"/>
    </source>
</evidence>
<keyword evidence="2 5" id="KW-0690">Ribosome biogenesis</keyword>
<accession>A0A330M2S5</accession>
<comment type="subcellular location">
    <subcellularLocation>
        <location evidence="5">Cytoplasm</location>
    </subcellularLocation>
</comment>
<keyword evidence="1 5" id="KW-0963">Cytoplasm</keyword>
<organism evidence="7 8">
    <name type="scientific">Shewanella benthica</name>
    <dbReference type="NCBI Taxonomy" id="43661"/>
    <lineage>
        <taxon>Bacteria</taxon>
        <taxon>Pseudomonadati</taxon>
        <taxon>Pseudomonadota</taxon>
        <taxon>Gammaproteobacteria</taxon>
        <taxon>Alteromonadales</taxon>
        <taxon>Shewanellaceae</taxon>
        <taxon>Shewanella</taxon>
    </lineage>
</organism>
<dbReference type="RefSeq" id="WP_112352168.1">
    <property type="nucleotide sequence ID" value="NZ_LS483452.1"/>
</dbReference>
<gene>
    <name evidence="7" type="primary">yqgF</name>
    <name evidence="7" type="ORF">SHEWBE_1778</name>
</gene>
<dbReference type="EMBL" id="LS483452">
    <property type="protein sequence ID" value="SQH75744.1"/>
    <property type="molecule type" value="Genomic_DNA"/>
</dbReference>
<evidence type="ECO:0000256" key="1">
    <source>
        <dbReference type="ARBA" id="ARBA00022490"/>
    </source>
</evidence>
<evidence type="ECO:0000256" key="4">
    <source>
        <dbReference type="ARBA" id="ARBA00022801"/>
    </source>
</evidence>
<comment type="function">
    <text evidence="5">Could be a nuclease involved in processing of the 5'-end of pre-16S rRNA.</text>
</comment>
<dbReference type="SUPFAM" id="SSF53098">
    <property type="entry name" value="Ribonuclease H-like"/>
    <property type="match status" value="1"/>
</dbReference>
<dbReference type="GO" id="GO:0016788">
    <property type="term" value="F:hydrolase activity, acting on ester bonds"/>
    <property type="evidence" value="ECO:0007669"/>
    <property type="project" value="UniProtKB-UniRule"/>
</dbReference>
<dbReference type="FunFam" id="3.30.420.140:FF:000002">
    <property type="entry name" value="Putative pre-16S rRNA nuclease"/>
    <property type="match status" value="1"/>
</dbReference>
<dbReference type="GO" id="GO:0005829">
    <property type="term" value="C:cytosol"/>
    <property type="evidence" value="ECO:0007669"/>
    <property type="project" value="TreeGrafter"/>
</dbReference>
<dbReference type="NCBIfam" id="TIGR00250">
    <property type="entry name" value="RNAse_H_YqgF"/>
    <property type="match status" value="1"/>
</dbReference>
<dbReference type="GO" id="GO:0004518">
    <property type="term" value="F:nuclease activity"/>
    <property type="evidence" value="ECO:0007669"/>
    <property type="project" value="UniProtKB-KW"/>
</dbReference>
<reference evidence="8" key="1">
    <citation type="submission" date="2018-06" db="EMBL/GenBank/DDBJ databases">
        <authorList>
            <person name="Cea G.-C."/>
            <person name="William W."/>
        </authorList>
    </citation>
    <scope>NUCLEOTIDE SEQUENCE [LARGE SCALE GENOMIC DNA]</scope>
    <source>
        <strain evidence="8">DB21MT-2</strain>
    </source>
</reference>
<dbReference type="EC" id="3.1.-.-" evidence="5"/>
<comment type="similarity">
    <text evidence="5">Belongs to the YqgF HJR family.</text>
</comment>
<proteinExistence type="inferred from homology"/>
<evidence type="ECO:0000256" key="5">
    <source>
        <dbReference type="HAMAP-Rule" id="MF_00651"/>
    </source>
</evidence>
<dbReference type="CDD" id="cd16964">
    <property type="entry name" value="YqgF"/>
    <property type="match status" value="1"/>
</dbReference>
<evidence type="ECO:0000256" key="2">
    <source>
        <dbReference type="ARBA" id="ARBA00022517"/>
    </source>
</evidence>
<name>A0A330M2S5_9GAMM</name>
<dbReference type="Gene3D" id="3.30.420.140">
    <property type="entry name" value="YqgF/RNase H-like domain"/>
    <property type="match status" value="1"/>
</dbReference>
<dbReference type="Pfam" id="PF03652">
    <property type="entry name" value="RuvX"/>
    <property type="match status" value="1"/>
</dbReference>
<sequence length="140" mass="15261">MSSITVLGFDYGTKSIGIAIGQSLTGTGNPIGSIKAVDGIPKWEEIGMLIEEWQPDIVVVGLPLNMDGTEQEMTQRAKKFANRIKGRFGVKIATQDERLTTADAKARLFELGGYKALTKGQVDAMSAVLIIESYFENLYD</sequence>
<evidence type="ECO:0000313" key="7">
    <source>
        <dbReference type="EMBL" id="SQH75744.1"/>
    </source>
</evidence>
<dbReference type="InterPro" id="IPR037027">
    <property type="entry name" value="YqgF/RNaseH-like_dom_sf"/>
</dbReference>
<feature type="domain" description="YqgF/RNase H-like" evidence="6">
    <location>
        <begin position="4"/>
        <end position="104"/>
    </location>
</feature>
<dbReference type="PANTHER" id="PTHR33317">
    <property type="entry name" value="POLYNUCLEOTIDYL TRANSFERASE, RIBONUCLEASE H-LIKE SUPERFAMILY PROTEIN"/>
    <property type="match status" value="1"/>
</dbReference>
<dbReference type="InterPro" id="IPR012337">
    <property type="entry name" value="RNaseH-like_sf"/>
</dbReference>
<dbReference type="GO" id="GO:0000967">
    <property type="term" value="P:rRNA 5'-end processing"/>
    <property type="evidence" value="ECO:0007669"/>
    <property type="project" value="UniProtKB-UniRule"/>
</dbReference>
<dbReference type="InterPro" id="IPR006641">
    <property type="entry name" value="YqgF/RNaseH-like_dom"/>
</dbReference>
<dbReference type="SMART" id="SM00732">
    <property type="entry name" value="YqgFc"/>
    <property type="match status" value="1"/>
</dbReference>
<dbReference type="InterPro" id="IPR005227">
    <property type="entry name" value="YqgF"/>
</dbReference>
<keyword evidence="4 5" id="KW-0378">Hydrolase</keyword>
<evidence type="ECO:0000313" key="8">
    <source>
        <dbReference type="Proteomes" id="UP000250123"/>
    </source>
</evidence>